<keyword evidence="6 8" id="KW-0326">Glycosidase</keyword>
<dbReference type="InterPro" id="IPR001579">
    <property type="entry name" value="Glyco_hydro_18_chit_AS"/>
</dbReference>
<dbReference type="GO" id="GO:0005576">
    <property type="term" value="C:extracellular region"/>
    <property type="evidence" value="ECO:0007669"/>
    <property type="project" value="TreeGrafter"/>
</dbReference>
<evidence type="ECO:0000259" key="10">
    <source>
        <dbReference type="PROSITE" id="PS51910"/>
    </source>
</evidence>
<dbReference type="PANTHER" id="PTHR11177:SF317">
    <property type="entry name" value="CHITINASE 12-RELATED"/>
    <property type="match status" value="1"/>
</dbReference>
<dbReference type="SUPFAM" id="SSF54556">
    <property type="entry name" value="Chitinase insertion domain"/>
    <property type="match status" value="1"/>
</dbReference>
<dbReference type="CDD" id="cd06548">
    <property type="entry name" value="GH18_chitinase"/>
    <property type="match status" value="1"/>
</dbReference>
<evidence type="ECO:0000256" key="3">
    <source>
        <dbReference type="ARBA" id="ARBA00022801"/>
    </source>
</evidence>
<evidence type="ECO:0000256" key="7">
    <source>
        <dbReference type="ARBA" id="ARBA00023326"/>
    </source>
</evidence>
<dbReference type="Gene3D" id="3.10.50.10">
    <property type="match status" value="1"/>
</dbReference>
<dbReference type="GO" id="GO:0035885">
    <property type="term" value="F:exochitinase activity"/>
    <property type="evidence" value="ECO:0007669"/>
    <property type="project" value="EnsemblFungi"/>
</dbReference>
<dbReference type="AlphaFoldDB" id="H2AVY2"/>
<keyword evidence="3 8" id="KW-0378">Hydrolase</keyword>
<dbReference type="InterPro" id="IPR001223">
    <property type="entry name" value="Glyco_hydro18_cat"/>
</dbReference>
<gene>
    <name evidence="11" type="primary">KAFR0E03810</name>
    <name evidence="11" type="ORF">KAFR_0E03810</name>
</gene>
<evidence type="ECO:0000256" key="5">
    <source>
        <dbReference type="ARBA" id="ARBA00023277"/>
    </source>
</evidence>
<feature type="domain" description="GH18" evidence="10">
    <location>
        <begin position="58"/>
        <end position="449"/>
    </location>
</feature>
<evidence type="ECO:0000256" key="4">
    <source>
        <dbReference type="ARBA" id="ARBA00023024"/>
    </source>
</evidence>
<dbReference type="SUPFAM" id="SSF51445">
    <property type="entry name" value="(Trans)glycosidases"/>
    <property type="match status" value="1"/>
</dbReference>
<dbReference type="InterPro" id="IPR011583">
    <property type="entry name" value="Chitinase_II/V-like_cat"/>
</dbReference>
<dbReference type="EMBL" id="HE650825">
    <property type="protein sequence ID" value="CCF58532.1"/>
    <property type="molecule type" value="Genomic_DNA"/>
</dbReference>
<dbReference type="EC" id="3.2.1.14" evidence="2"/>
<dbReference type="Proteomes" id="UP000005220">
    <property type="component" value="Chromosome 5"/>
</dbReference>
<dbReference type="GO" id="GO:0000272">
    <property type="term" value="P:polysaccharide catabolic process"/>
    <property type="evidence" value="ECO:0007669"/>
    <property type="project" value="UniProtKB-KW"/>
</dbReference>
<dbReference type="InterPro" id="IPR017853">
    <property type="entry name" value="GH"/>
</dbReference>
<dbReference type="HOGENOM" id="CLU_002833_1_2_1"/>
<dbReference type="RefSeq" id="XP_003957667.1">
    <property type="nucleotide sequence ID" value="XM_003957618.1"/>
</dbReference>
<evidence type="ECO:0000256" key="8">
    <source>
        <dbReference type="RuleBase" id="RU000489"/>
    </source>
</evidence>
<dbReference type="KEGG" id="kaf:KAFR_0E03810"/>
<dbReference type="PROSITE" id="PS01095">
    <property type="entry name" value="GH18_1"/>
    <property type="match status" value="1"/>
</dbReference>
<dbReference type="GO" id="GO:0008843">
    <property type="term" value="F:endochitinase activity"/>
    <property type="evidence" value="ECO:0007669"/>
    <property type="project" value="UniProtKB-EC"/>
</dbReference>
<evidence type="ECO:0000256" key="9">
    <source>
        <dbReference type="RuleBase" id="RU004453"/>
    </source>
</evidence>
<dbReference type="GeneID" id="13883348"/>
<comment type="catalytic activity">
    <reaction evidence="1">
        <text>Random endo-hydrolysis of N-acetyl-beta-D-glucosaminide (1-&gt;4)-beta-linkages in chitin and chitodextrins.</text>
        <dbReference type="EC" id="3.2.1.14"/>
    </reaction>
</comment>
<evidence type="ECO:0000313" key="11">
    <source>
        <dbReference type="EMBL" id="CCF58532.1"/>
    </source>
</evidence>
<evidence type="ECO:0000256" key="6">
    <source>
        <dbReference type="ARBA" id="ARBA00023295"/>
    </source>
</evidence>
<reference evidence="11 12" key="1">
    <citation type="journal article" date="2011" name="Proc. Natl. Acad. Sci. U.S.A.">
        <title>Evolutionary erosion of yeast sex chromosomes by mating-type switching accidents.</title>
        <authorList>
            <person name="Gordon J.L."/>
            <person name="Armisen D."/>
            <person name="Proux-Wera E."/>
            <person name="Oheigeartaigh S.S."/>
            <person name="Byrne K.P."/>
            <person name="Wolfe K.H."/>
        </authorList>
    </citation>
    <scope>NUCLEOTIDE SEQUENCE [LARGE SCALE GENOMIC DNA]</scope>
    <source>
        <strain evidence="12">ATCC 22294 / BCRC 22015 / CBS 2517 / CECT 1963 / NBRC 1671 / NRRL Y-8276</strain>
    </source>
</reference>
<dbReference type="GO" id="GO:0030435">
    <property type="term" value="P:sporulation resulting in formation of a cellular spore"/>
    <property type="evidence" value="ECO:0007669"/>
    <property type="project" value="EnsemblFungi"/>
</dbReference>
<proteinExistence type="inferred from homology"/>
<sequence length="490" mass="57079">MMSFKQLIKYFVILSTILIALDLFMCQMFPMFRRRGEEDRRGVTLDDERMHESRNRSFSCGLYYSNWSAYEPRLHFPHEINFDHISHVYYAFFLVDGKNGKLVSGDKWADFQRPILKNNKLVKGNVGELFDLKMKNRVKCIMCIGGWSNREAWHIFSTDPSKIESFTEQAVKMMFEYGFDGIDLDWEYPEDDGIEPQLYLEIMRRIKHHMNKLESEIFKDTSATTSYFELSVATPAFKDKLEIFPLKEMDTVIDYWNMMTYDYYGEWSERTGYHSNLYDGSKGSTTIESVLRHGMSEVEGLNGDYAVKYMINQGIKKDKIILGMAAYGRGFTNVDVPTPRPNESPRYIGRTFDGVGGASEGEPGMWRYDQLPIPGTVEQFDPRYVSGYCFEPTTGTFVGYDTIDSVRVKTQYIKMKDIGGGFWWESCGDTHKNPERSLVNAYVKELGRDNIKKPESIYKNLHCVSHYKQSFHGKGFLSKYLKEYEKNEFQ</sequence>
<protein>
    <recommendedName>
        <fullName evidence="2">chitinase</fullName>
        <ecNumber evidence="2">3.2.1.14</ecNumber>
    </recommendedName>
</protein>
<dbReference type="GO" id="GO:0008061">
    <property type="term" value="F:chitin binding"/>
    <property type="evidence" value="ECO:0007669"/>
    <property type="project" value="InterPro"/>
</dbReference>
<dbReference type="OrthoDB" id="76388at2759"/>
<keyword evidence="5" id="KW-0119">Carbohydrate metabolism</keyword>
<dbReference type="SMART" id="SM00636">
    <property type="entry name" value="Glyco_18"/>
    <property type="match status" value="1"/>
</dbReference>
<comment type="similarity">
    <text evidence="9">Belongs to the glycosyl hydrolase 18 family.</text>
</comment>
<dbReference type="GO" id="GO:0006032">
    <property type="term" value="P:chitin catabolic process"/>
    <property type="evidence" value="ECO:0007669"/>
    <property type="project" value="UniProtKB-KW"/>
</dbReference>
<dbReference type="eggNOG" id="KOG2806">
    <property type="taxonomic scope" value="Eukaryota"/>
</dbReference>
<dbReference type="PROSITE" id="PS51910">
    <property type="entry name" value="GH18_2"/>
    <property type="match status" value="1"/>
</dbReference>
<dbReference type="PANTHER" id="PTHR11177">
    <property type="entry name" value="CHITINASE"/>
    <property type="match status" value="1"/>
</dbReference>
<dbReference type="Pfam" id="PF00704">
    <property type="entry name" value="Glyco_hydro_18"/>
    <property type="match status" value="1"/>
</dbReference>
<dbReference type="FunCoup" id="H2AVY2">
    <property type="interactions" value="647"/>
</dbReference>
<organism evidence="11 12">
    <name type="scientific">Kazachstania africana (strain ATCC 22294 / BCRC 22015 / CBS 2517 / CECT 1963 / NBRC 1671 / NRRL Y-8276)</name>
    <name type="common">Yeast</name>
    <name type="synonym">Kluyveromyces africanus</name>
    <dbReference type="NCBI Taxonomy" id="1071382"/>
    <lineage>
        <taxon>Eukaryota</taxon>
        <taxon>Fungi</taxon>
        <taxon>Dikarya</taxon>
        <taxon>Ascomycota</taxon>
        <taxon>Saccharomycotina</taxon>
        <taxon>Saccharomycetes</taxon>
        <taxon>Saccharomycetales</taxon>
        <taxon>Saccharomycetaceae</taxon>
        <taxon>Kazachstania</taxon>
    </lineage>
</organism>
<dbReference type="InParanoid" id="H2AVY2"/>
<accession>H2AVY2</accession>
<name>H2AVY2_KAZAF</name>
<dbReference type="InterPro" id="IPR029070">
    <property type="entry name" value="Chitinase_insertion_sf"/>
</dbReference>
<evidence type="ECO:0000256" key="1">
    <source>
        <dbReference type="ARBA" id="ARBA00000822"/>
    </source>
</evidence>
<dbReference type="InterPro" id="IPR050314">
    <property type="entry name" value="Glycosyl_Hydrlase_18"/>
</dbReference>
<dbReference type="Gene3D" id="3.20.20.80">
    <property type="entry name" value="Glycosidases"/>
    <property type="match status" value="1"/>
</dbReference>
<evidence type="ECO:0000256" key="2">
    <source>
        <dbReference type="ARBA" id="ARBA00012729"/>
    </source>
</evidence>
<keyword evidence="7" id="KW-0624">Polysaccharide degradation</keyword>
<keyword evidence="12" id="KW-1185">Reference proteome</keyword>
<dbReference type="STRING" id="1071382.H2AVY2"/>
<keyword evidence="4" id="KW-0146">Chitin degradation</keyword>
<evidence type="ECO:0000313" key="12">
    <source>
        <dbReference type="Proteomes" id="UP000005220"/>
    </source>
</evidence>